<dbReference type="PANTHER" id="PTHR34975:SF2">
    <property type="entry name" value="SPORE GERMINATION PROTEIN A2"/>
    <property type="match status" value="1"/>
</dbReference>
<feature type="transmembrane region" description="Helical" evidence="8">
    <location>
        <begin position="144"/>
        <end position="167"/>
    </location>
</feature>
<dbReference type="RefSeq" id="WP_217064256.1">
    <property type="nucleotide sequence ID" value="NZ_JAHQCS010000021.1"/>
</dbReference>
<keyword evidence="4" id="KW-0309">Germination</keyword>
<sequence length="236" mass="26803">MEEKIHYSQVAIMIYMIQSAVTLFNIPRIVAEGFGTNGWLVILPLSFICLVNILLINLVYKKGNGEGAIQILEGTLPKWVVYPIYVVMIGFFSLIAVMVAKHYMFIIQAYMFPQSSPNLLLAIYLLFCFYLLTKGIYNISKIIVVFFFMTVWTVALLVVALPEISLLRYTPYLFKGGSDPIAKGMEAYVAFLGYELILFVFPYIEKGPKVTKAIIGGASYLHNYLFRSVLCQLWLL</sequence>
<comment type="similarity">
    <text evidence="2">Belongs to the amino acid-polyamine-organocation (APC) superfamily. Spore germination protein (SGP) (TC 2.A.3.9) family.</text>
</comment>
<evidence type="ECO:0000256" key="2">
    <source>
        <dbReference type="ARBA" id="ARBA00007998"/>
    </source>
</evidence>
<dbReference type="PANTHER" id="PTHR34975">
    <property type="entry name" value="SPORE GERMINATION PROTEIN A2"/>
    <property type="match status" value="1"/>
</dbReference>
<evidence type="ECO:0000256" key="8">
    <source>
        <dbReference type="SAM" id="Phobius"/>
    </source>
</evidence>
<dbReference type="Proteomes" id="UP000784880">
    <property type="component" value="Unassembled WGS sequence"/>
</dbReference>
<feature type="transmembrane region" description="Helical" evidence="8">
    <location>
        <begin position="187"/>
        <end position="204"/>
    </location>
</feature>
<protein>
    <submittedName>
        <fullName evidence="9">Spore germination protein</fullName>
    </submittedName>
</protein>
<evidence type="ECO:0000313" key="10">
    <source>
        <dbReference type="Proteomes" id="UP000784880"/>
    </source>
</evidence>
<feature type="transmembrane region" description="Helical" evidence="8">
    <location>
        <begin position="38"/>
        <end position="60"/>
    </location>
</feature>
<evidence type="ECO:0000256" key="4">
    <source>
        <dbReference type="ARBA" id="ARBA00022544"/>
    </source>
</evidence>
<keyword evidence="5 8" id="KW-0812">Transmembrane</keyword>
<keyword evidence="7 8" id="KW-0472">Membrane</keyword>
<dbReference type="EMBL" id="JAHQCS010000021">
    <property type="protein sequence ID" value="MBU9710364.1"/>
    <property type="molecule type" value="Genomic_DNA"/>
</dbReference>
<feature type="transmembrane region" description="Helical" evidence="8">
    <location>
        <begin position="80"/>
        <end position="99"/>
    </location>
</feature>
<feature type="transmembrane region" description="Helical" evidence="8">
    <location>
        <begin position="119"/>
        <end position="137"/>
    </location>
</feature>
<organism evidence="9 10">
    <name type="scientific">Evansella tamaricis</name>
    <dbReference type="NCBI Taxonomy" id="2069301"/>
    <lineage>
        <taxon>Bacteria</taxon>
        <taxon>Bacillati</taxon>
        <taxon>Bacillota</taxon>
        <taxon>Bacilli</taxon>
        <taxon>Bacillales</taxon>
        <taxon>Bacillaceae</taxon>
        <taxon>Evansella</taxon>
    </lineage>
</organism>
<gene>
    <name evidence="9" type="ORF">KS419_01115</name>
</gene>
<feature type="transmembrane region" description="Helical" evidence="8">
    <location>
        <begin position="7"/>
        <end position="26"/>
    </location>
</feature>
<name>A0ABS6JB04_9BACI</name>
<accession>A0ABS6JB04</accession>
<proteinExistence type="inferred from homology"/>
<keyword evidence="6 8" id="KW-1133">Transmembrane helix</keyword>
<keyword evidence="3" id="KW-0813">Transport</keyword>
<evidence type="ECO:0000256" key="7">
    <source>
        <dbReference type="ARBA" id="ARBA00023136"/>
    </source>
</evidence>
<comment type="caution">
    <text evidence="9">The sequence shown here is derived from an EMBL/GenBank/DDBJ whole genome shotgun (WGS) entry which is preliminary data.</text>
</comment>
<reference evidence="9 10" key="1">
    <citation type="submission" date="2021-06" db="EMBL/GenBank/DDBJ databases">
        <title>Bacillus sp. RD4P76, an endophyte from a halophyte.</title>
        <authorList>
            <person name="Sun J.-Q."/>
        </authorList>
    </citation>
    <scope>NUCLEOTIDE SEQUENCE [LARGE SCALE GENOMIC DNA]</scope>
    <source>
        <strain evidence="9 10">CGMCC 1.15917</strain>
    </source>
</reference>
<comment type="subcellular location">
    <subcellularLocation>
        <location evidence="1">Membrane</location>
        <topology evidence="1">Multi-pass membrane protein</topology>
    </subcellularLocation>
</comment>
<keyword evidence="10" id="KW-1185">Reference proteome</keyword>
<evidence type="ECO:0000256" key="5">
    <source>
        <dbReference type="ARBA" id="ARBA00022692"/>
    </source>
</evidence>
<evidence type="ECO:0000256" key="1">
    <source>
        <dbReference type="ARBA" id="ARBA00004141"/>
    </source>
</evidence>
<dbReference type="Pfam" id="PF03845">
    <property type="entry name" value="Spore_permease"/>
    <property type="match status" value="1"/>
</dbReference>
<evidence type="ECO:0000256" key="6">
    <source>
        <dbReference type="ARBA" id="ARBA00022989"/>
    </source>
</evidence>
<evidence type="ECO:0000256" key="3">
    <source>
        <dbReference type="ARBA" id="ARBA00022448"/>
    </source>
</evidence>
<evidence type="ECO:0000313" key="9">
    <source>
        <dbReference type="EMBL" id="MBU9710364.1"/>
    </source>
</evidence>
<dbReference type="InterPro" id="IPR004761">
    <property type="entry name" value="Spore_GerAB"/>
</dbReference>